<evidence type="ECO:0000313" key="2">
    <source>
        <dbReference type="Proteomes" id="UP000004079"/>
    </source>
</evidence>
<protein>
    <submittedName>
        <fullName evidence="1">Uncharacterized protein</fullName>
    </submittedName>
</protein>
<gene>
    <name evidence="1" type="ORF">HMPREF0971_01806</name>
</gene>
<evidence type="ECO:0000313" key="1">
    <source>
        <dbReference type="EMBL" id="EFB31805.1"/>
    </source>
</evidence>
<dbReference type="AlphaFoldDB" id="D1QS50"/>
<dbReference type="HOGENOM" id="CLU_3102274_0_0_10"/>
<name>D1QS50_9BACT</name>
<dbReference type="Proteomes" id="UP000004079">
    <property type="component" value="Unassembled WGS sequence"/>
</dbReference>
<dbReference type="STRING" id="649760.HMPREF0971_01806"/>
<sequence length="51" mass="6283">MRLDFFYLVSFQQLFFQPIILTFSLYNQLPNKLHFHVKNTRMKTFLGEKKN</sequence>
<accession>D1QS50</accession>
<dbReference type="EMBL" id="ACUZ02000033">
    <property type="protein sequence ID" value="EFB31805.1"/>
    <property type="molecule type" value="Genomic_DNA"/>
</dbReference>
<proteinExistence type="predicted"/>
<reference evidence="1 2" key="1">
    <citation type="submission" date="2009-11" db="EMBL/GenBank/DDBJ databases">
        <authorList>
            <person name="Weinstock G."/>
            <person name="Sodergren E."/>
            <person name="Clifton S."/>
            <person name="Fulton L."/>
            <person name="Fulton B."/>
            <person name="Courtney L."/>
            <person name="Fronick C."/>
            <person name="Harrison M."/>
            <person name="Strong C."/>
            <person name="Farmer C."/>
            <person name="Delahaunty K."/>
            <person name="Markovic C."/>
            <person name="Hall O."/>
            <person name="Minx P."/>
            <person name="Tomlinson C."/>
            <person name="Mitreva M."/>
            <person name="Nelson J."/>
            <person name="Hou S."/>
            <person name="Wollam A."/>
            <person name="Pepin K.H."/>
            <person name="Johnson M."/>
            <person name="Bhonagiri V."/>
            <person name="Nash W.E."/>
            <person name="Warren W."/>
            <person name="Chinwalla A."/>
            <person name="Mardis E.R."/>
            <person name="Wilson R.K."/>
        </authorList>
    </citation>
    <scope>NUCLEOTIDE SEQUENCE [LARGE SCALE GENOMIC DNA]</scope>
    <source>
        <strain evidence="1 2">F0302</strain>
    </source>
</reference>
<organism evidence="1 2">
    <name type="scientific">Segatella oris F0302</name>
    <dbReference type="NCBI Taxonomy" id="649760"/>
    <lineage>
        <taxon>Bacteria</taxon>
        <taxon>Pseudomonadati</taxon>
        <taxon>Bacteroidota</taxon>
        <taxon>Bacteroidia</taxon>
        <taxon>Bacteroidales</taxon>
        <taxon>Prevotellaceae</taxon>
        <taxon>Segatella</taxon>
    </lineage>
</organism>
<comment type="caution">
    <text evidence="1">The sequence shown here is derived from an EMBL/GenBank/DDBJ whole genome shotgun (WGS) entry which is preliminary data.</text>
</comment>